<sequence length="343" mass="39046">MSAEDKTLSVVPRFDGHYDHWAELMENFLRAKGLWSCVEHGVVARGGVTLEDAKTKDHQVKHYLFQAIDRNVFQQILDCRTAKIVWDSMKVKFGGSAKVKKSLLNSLRREFEILVMKNEETVTDYFARVMSVANQMRSNGEVLTDRKIVEKILRNLTERFTYVVVSIEEAKDTDNMTVDELQSTLLVHEQKFRKVSNEGEDQVLKVESRFGSRGRAAVQKGRGRAMVPRGRGQTRGGGMFGRGHGGAISKATAECYKCHKLGHLQYECPTWDKEANYVEIEEDEEMLLMAHVELSEDRKSTVWFVDSDDTKLLVRGKGVVTIALNGIIYNISDVYYVPKLKNN</sequence>
<dbReference type="PANTHER" id="PTHR35317:SF27">
    <property type="entry name" value="RETROVIRUS-RELATED POL POLYPROTEIN FROM TRANSPOSON TNT 1-94"/>
    <property type="match status" value="1"/>
</dbReference>
<dbReference type="InterPro" id="IPR036875">
    <property type="entry name" value="Znf_CCHC_sf"/>
</dbReference>
<keyword evidence="1" id="KW-0863">Zinc-finger</keyword>
<name>A0AA38WCW5_9ASTR</name>
<reference evidence="4" key="1">
    <citation type="submission" date="2023-03" db="EMBL/GenBank/DDBJ databases">
        <title>Chromosome-scale reference genome and RAD-based genetic map of yellow starthistle (Centaurea solstitialis) reveal putative structural variation and QTLs associated with invader traits.</title>
        <authorList>
            <person name="Reatini B."/>
            <person name="Cang F.A."/>
            <person name="Jiang Q."/>
            <person name="Mckibben M.T.W."/>
            <person name="Barker M.S."/>
            <person name="Rieseberg L.H."/>
            <person name="Dlugosch K.M."/>
        </authorList>
    </citation>
    <scope>NUCLEOTIDE SEQUENCE</scope>
    <source>
        <strain evidence="4">CAN-66</strain>
        <tissue evidence="4">Leaf</tissue>
    </source>
</reference>
<feature type="domain" description="CCHC-type" evidence="3">
    <location>
        <begin position="255"/>
        <end position="269"/>
    </location>
</feature>
<evidence type="ECO:0000256" key="2">
    <source>
        <dbReference type="SAM" id="MobiDB-lite"/>
    </source>
</evidence>
<organism evidence="4 5">
    <name type="scientific">Centaurea solstitialis</name>
    <name type="common">yellow star-thistle</name>
    <dbReference type="NCBI Taxonomy" id="347529"/>
    <lineage>
        <taxon>Eukaryota</taxon>
        <taxon>Viridiplantae</taxon>
        <taxon>Streptophyta</taxon>
        <taxon>Embryophyta</taxon>
        <taxon>Tracheophyta</taxon>
        <taxon>Spermatophyta</taxon>
        <taxon>Magnoliopsida</taxon>
        <taxon>eudicotyledons</taxon>
        <taxon>Gunneridae</taxon>
        <taxon>Pentapetalae</taxon>
        <taxon>asterids</taxon>
        <taxon>campanulids</taxon>
        <taxon>Asterales</taxon>
        <taxon>Asteraceae</taxon>
        <taxon>Carduoideae</taxon>
        <taxon>Cardueae</taxon>
        <taxon>Centaureinae</taxon>
        <taxon>Centaurea</taxon>
    </lineage>
</organism>
<dbReference type="Proteomes" id="UP001172457">
    <property type="component" value="Chromosome 6"/>
</dbReference>
<protein>
    <recommendedName>
        <fullName evidence="3">CCHC-type domain-containing protein</fullName>
    </recommendedName>
</protein>
<feature type="region of interest" description="Disordered" evidence="2">
    <location>
        <begin position="217"/>
        <end position="241"/>
    </location>
</feature>
<dbReference type="SMART" id="SM00343">
    <property type="entry name" value="ZnF_C2HC"/>
    <property type="match status" value="1"/>
</dbReference>
<keyword evidence="1" id="KW-0479">Metal-binding</keyword>
<evidence type="ECO:0000259" key="3">
    <source>
        <dbReference type="PROSITE" id="PS50158"/>
    </source>
</evidence>
<accession>A0AA38WCW5</accession>
<proteinExistence type="predicted"/>
<gene>
    <name evidence="4" type="ORF">OSB04_023418</name>
</gene>
<dbReference type="GO" id="GO:0008270">
    <property type="term" value="F:zinc ion binding"/>
    <property type="evidence" value="ECO:0007669"/>
    <property type="project" value="UniProtKB-KW"/>
</dbReference>
<evidence type="ECO:0000313" key="4">
    <source>
        <dbReference type="EMBL" id="KAJ9543711.1"/>
    </source>
</evidence>
<keyword evidence="1" id="KW-0862">Zinc</keyword>
<dbReference type="InterPro" id="IPR001878">
    <property type="entry name" value="Znf_CCHC"/>
</dbReference>
<dbReference type="EMBL" id="JARYMX010000006">
    <property type="protein sequence ID" value="KAJ9543711.1"/>
    <property type="molecule type" value="Genomic_DNA"/>
</dbReference>
<evidence type="ECO:0000256" key="1">
    <source>
        <dbReference type="PROSITE-ProRule" id="PRU00047"/>
    </source>
</evidence>
<evidence type="ECO:0000313" key="5">
    <source>
        <dbReference type="Proteomes" id="UP001172457"/>
    </source>
</evidence>
<dbReference type="Gene3D" id="4.10.60.10">
    <property type="entry name" value="Zinc finger, CCHC-type"/>
    <property type="match status" value="1"/>
</dbReference>
<comment type="caution">
    <text evidence="4">The sequence shown here is derived from an EMBL/GenBank/DDBJ whole genome shotgun (WGS) entry which is preliminary data.</text>
</comment>
<dbReference type="Pfam" id="PF14223">
    <property type="entry name" value="Retrotran_gag_2"/>
    <property type="match status" value="1"/>
</dbReference>
<dbReference type="PROSITE" id="PS50158">
    <property type="entry name" value="ZF_CCHC"/>
    <property type="match status" value="1"/>
</dbReference>
<keyword evidence="5" id="KW-1185">Reference proteome</keyword>
<dbReference type="GO" id="GO:0003676">
    <property type="term" value="F:nucleic acid binding"/>
    <property type="evidence" value="ECO:0007669"/>
    <property type="project" value="InterPro"/>
</dbReference>
<dbReference type="AlphaFoldDB" id="A0AA38WCW5"/>
<dbReference type="PANTHER" id="PTHR35317">
    <property type="entry name" value="OS04G0629600 PROTEIN"/>
    <property type="match status" value="1"/>
</dbReference>
<dbReference type="SUPFAM" id="SSF57756">
    <property type="entry name" value="Retrovirus zinc finger-like domains"/>
    <property type="match status" value="1"/>
</dbReference>